<dbReference type="Pfam" id="PF00126">
    <property type="entry name" value="HTH_1"/>
    <property type="match status" value="1"/>
</dbReference>
<dbReference type="GO" id="GO:0043565">
    <property type="term" value="F:sequence-specific DNA binding"/>
    <property type="evidence" value="ECO:0007669"/>
    <property type="project" value="TreeGrafter"/>
</dbReference>
<sequence length="307" mass="33446">MKRRLPSLNALRAFEAAARLGRMSAAADELAVTHGAVSRQIRQLEDTLGVPLFGGSKARPVLTEAGQALLPGLTDAFDRMETAVRACVDSDGTTLDVSCLSTFLMRWLIPRLHRFNTANPDIDVRLRATDQSTASDRFDVLITVDETPEATPTDRTQPLFAEWLGLVAAPSLLTAAPTGTVPDLSSLPRLHTKTRSNAWTMWAALTNQPPPAPDRSGIEFEHYYYTLEAALAGLGVCVAPWHLVADEVRGGRLLAPCGFHRSGYAYVAAWRRRSRKTDRFCAWLAQEAESIAPPADARAPSMAPSVQ</sequence>
<name>A0A3S0HXZ8_9PROT</name>
<dbReference type="PANTHER" id="PTHR30537:SF74">
    <property type="entry name" value="HTH-TYPE TRANSCRIPTIONAL REGULATOR TRPI"/>
    <property type="match status" value="1"/>
</dbReference>
<dbReference type="OrthoDB" id="9794694at2"/>
<evidence type="ECO:0000313" key="6">
    <source>
        <dbReference type="EMBL" id="RTR16712.1"/>
    </source>
</evidence>
<protein>
    <submittedName>
        <fullName evidence="6">LysR family transcriptional regulator</fullName>
    </submittedName>
</protein>
<dbReference type="SUPFAM" id="SSF53850">
    <property type="entry name" value="Periplasmic binding protein-like II"/>
    <property type="match status" value="1"/>
</dbReference>
<dbReference type="GO" id="GO:0003700">
    <property type="term" value="F:DNA-binding transcription factor activity"/>
    <property type="evidence" value="ECO:0007669"/>
    <property type="project" value="InterPro"/>
</dbReference>
<dbReference type="InterPro" id="IPR000847">
    <property type="entry name" value="LysR_HTH_N"/>
</dbReference>
<keyword evidence="7" id="KW-1185">Reference proteome</keyword>
<dbReference type="SUPFAM" id="SSF46785">
    <property type="entry name" value="Winged helix' DNA-binding domain"/>
    <property type="match status" value="1"/>
</dbReference>
<comment type="caution">
    <text evidence="6">The sequence shown here is derived from an EMBL/GenBank/DDBJ whole genome shotgun (WGS) entry which is preliminary data.</text>
</comment>
<organism evidence="6 7">
    <name type="scientific">Azospirillum griseum</name>
    <dbReference type="NCBI Taxonomy" id="2496639"/>
    <lineage>
        <taxon>Bacteria</taxon>
        <taxon>Pseudomonadati</taxon>
        <taxon>Pseudomonadota</taxon>
        <taxon>Alphaproteobacteria</taxon>
        <taxon>Rhodospirillales</taxon>
        <taxon>Azospirillaceae</taxon>
        <taxon>Azospirillum</taxon>
    </lineage>
</organism>
<evidence type="ECO:0000256" key="4">
    <source>
        <dbReference type="ARBA" id="ARBA00023163"/>
    </source>
</evidence>
<keyword evidence="2" id="KW-0805">Transcription regulation</keyword>
<dbReference type="InterPro" id="IPR036390">
    <property type="entry name" value="WH_DNA-bd_sf"/>
</dbReference>
<dbReference type="Pfam" id="PF03466">
    <property type="entry name" value="LysR_substrate"/>
    <property type="match status" value="1"/>
</dbReference>
<reference evidence="6 7" key="1">
    <citation type="submission" date="2018-12" db="EMBL/GenBank/DDBJ databases">
        <authorList>
            <person name="Yang Y."/>
        </authorList>
    </citation>
    <scope>NUCLEOTIDE SEQUENCE [LARGE SCALE GENOMIC DNA]</scope>
    <source>
        <strain evidence="6 7">L-25-5w-1</strain>
    </source>
</reference>
<dbReference type="PROSITE" id="PS50931">
    <property type="entry name" value="HTH_LYSR"/>
    <property type="match status" value="1"/>
</dbReference>
<dbReference type="Gene3D" id="1.10.10.10">
    <property type="entry name" value="Winged helix-like DNA-binding domain superfamily/Winged helix DNA-binding domain"/>
    <property type="match status" value="1"/>
</dbReference>
<accession>A0A3S0HXZ8</accession>
<dbReference type="InterPro" id="IPR058163">
    <property type="entry name" value="LysR-type_TF_proteobact-type"/>
</dbReference>
<evidence type="ECO:0000259" key="5">
    <source>
        <dbReference type="PROSITE" id="PS50931"/>
    </source>
</evidence>
<proteinExistence type="inferred from homology"/>
<evidence type="ECO:0000256" key="1">
    <source>
        <dbReference type="ARBA" id="ARBA00009437"/>
    </source>
</evidence>
<feature type="domain" description="HTH lysR-type" evidence="5">
    <location>
        <begin position="6"/>
        <end position="63"/>
    </location>
</feature>
<gene>
    <name evidence="6" type="ORF">EJ903_19710</name>
</gene>
<keyword evidence="3" id="KW-0238">DNA-binding</keyword>
<dbReference type="EMBL" id="RXMA01000023">
    <property type="protein sequence ID" value="RTR16712.1"/>
    <property type="molecule type" value="Genomic_DNA"/>
</dbReference>
<dbReference type="Gene3D" id="3.40.190.10">
    <property type="entry name" value="Periplasmic binding protein-like II"/>
    <property type="match status" value="2"/>
</dbReference>
<evidence type="ECO:0000313" key="7">
    <source>
        <dbReference type="Proteomes" id="UP000277007"/>
    </source>
</evidence>
<keyword evidence="4" id="KW-0804">Transcription</keyword>
<dbReference type="InterPro" id="IPR005119">
    <property type="entry name" value="LysR_subst-bd"/>
</dbReference>
<comment type="similarity">
    <text evidence="1">Belongs to the LysR transcriptional regulatory family.</text>
</comment>
<dbReference type="PANTHER" id="PTHR30537">
    <property type="entry name" value="HTH-TYPE TRANSCRIPTIONAL REGULATOR"/>
    <property type="match status" value="1"/>
</dbReference>
<dbReference type="GO" id="GO:0006351">
    <property type="term" value="P:DNA-templated transcription"/>
    <property type="evidence" value="ECO:0007669"/>
    <property type="project" value="TreeGrafter"/>
</dbReference>
<dbReference type="InterPro" id="IPR036388">
    <property type="entry name" value="WH-like_DNA-bd_sf"/>
</dbReference>
<dbReference type="Proteomes" id="UP000277007">
    <property type="component" value="Unassembled WGS sequence"/>
</dbReference>
<evidence type="ECO:0000256" key="2">
    <source>
        <dbReference type="ARBA" id="ARBA00023015"/>
    </source>
</evidence>
<dbReference type="RefSeq" id="WP_126618657.1">
    <property type="nucleotide sequence ID" value="NZ_JBHUCY010000008.1"/>
</dbReference>
<evidence type="ECO:0000256" key="3">
    <source>
        <dbReference type="ARBA" id="ARBA00023125"/>
    </source>
</evidence>
<dbReference type="AlphaFoldDB" id="A0A3S0HXZ8"/>